<sequence>MHSVAPTPVSTRPTARTRRRRLAAASFAAVLVLTGCAGAGGGEQAVSIDPDPDRPFVLKGVSNLTEIAQLTGPDAMNDTAAVAVAGTDLGSMVNLGDRTFFLFGDTFGERDPESIGGQGGFWRSNVAAWTTDDDPSDGIDFEGWVEDDIGLAAALVEGDHDANGADGEVTKIPTYGFTVGETMYVSYMSVRFWGEPGAWDANHAALIVSRDGGESWQPVEGVEWPGDSNFVQVATARVSEGGTDWIYFWSIPSGRFGSVQLMRVEATEDAVEDQSAYSYFAGTDGETPRWSSDMDDAETVVEGTIGELSVMWSTYLERWIMTYSDAGNAYIREGITPWGPWGEPLELVSGGDYEGLYSPYLNPRYVTEDGRRIHFTLSLWGPYNVFWFSADLDRVD</sequence>
<gene>
    <name evidence="3" type="ORF">RN50_00456</name>
</gene>
<dbReference type="Proteomes" id="UP000033572">
    <property type="component" value="Unassembled WGS sequence"/>
</dbReference>
<evidence type="ECO:0000313" key="3">
    <source>
        <dbReference type="EMBL" id="KJL25525.1"/>
    </source>
</evidence>
<keyword evidence="1" id="KW-0732">Signal</keyword>
<dbReference type="InterPro" id="IPR025442">
    <property type="entry name" value="DUF4185"/>
</dbReference>
<evidence type="ECO:0000259" key="2">
    <source>
        <dbReference type="Pfam" id="PF13810"/>
    </source>
</evidence>
<feature type="domain" description="DUF4185" evidence="2">
    <location>
        <begin position="76"/>
        <end position="388"/>
    </location>
</feature>
<protein>
    <recommendedName>
        <fullName evidence="2">DUF4185 domain-containing protein</fullName>
    </recommendedName>
</protein>
<dbReference type="Pfam" id="PF13810">
    <property type="entry name" value="DUF4185"/>
    <property type="match status" value="1"/>
</dbReference>
<dbReference type="RefSeq" id="WP_045252898.1">
    <property type="nucleotide sequence ID" value="NZ_CP031425.1"/>
</dbReference>
<dbReference type="PATRIC" id="fig|104336.4.peg.478"/>
<dbReference type="AlphaFoldDB" id="A0A0F0KZH6"/>
<keyword evidence="4" id="KW-1185">Reference proteome</keyword>
<name>A0A0F0KZH6_9MICO</name>
<evidence type="ECO:0000256" key="1">
    <source>
        <dbReference type="SAM" id="SignalP"/>
    </source>
</evidence>
<dbReference type="EMBL" id="JYIU01000027">
    <property type="protein sequence ID" value="KJL25525.1"/>
    <property type="molecule type" value="Genomic_DNA"/>
</dbReference>
<dbReference type="GeneID" id="94445831"/>
<reference evidence="3 4" key="1">
    <citation type="submission" date="2015-02" db="EMBL/GenBank/DDBJ databases">
        <title>Draft genome sequences of ten Microbacterium spp. with emphasis on heavy metal contaminated environments.</title>
        <authorList>
            <person name="Corretto E."/>
        </authorList>
    </citation>
    <scope>NUCLEOTIDE SEQUENCE [LARGE SCALE GENOMIC DNA]</scope>
    <source>
        <strain evidence="3 4">DSM 12966</strain>
    </source>
</reference>
<comment type="caution">
    <text evidence="3">The sequence shown here is derived from an EMBL/GenBank/DDBJ whole genome shotgun (WGS) entry which is preliminary data.</text>
</comment>
<feature type="signal peptide" evidence="1">
    <location>
        <begin position="1"/>
        <end position="39"/>
    </location>
</feature>
<proteinExistence type="predicted"/>
<accession>A0A0F0KZH6</accession>
<dbReference type="KEGG" id="mfol:DXT68_15670"/>
<evidence type="ECO:0000313" key="4">
    <source>
        <dbReference type="Proteomes" id="UP000033572"/>
    </source>
</evidence>
<feature type="chain" id="PRO_5002444982" description="DUF4185 domain-containing protein" evidence="1">
    <location>
        <begin position="40"/>
        <end position="396"/>
    </location>
</feature>
<organism evidence="3 4">
    <name type="scientific">Microbacterium foliorum</name>
    <dbReference type="NCBI Taxonomy" id="104336"/>
    <lineage>
        <taxon>Bacteria</taxon>
        <taxon>Bacillati</taxon>
        <taxon>Actinomycetota</taxon>
        <taxon>Actinomycetes</taxon>
        <taxon>Micrococcales</taxon>
        <taxon>Microbacteriaceae</taxon>
        <taxon>Microbacterium</taxon>
    </lineage>
</organism>